<dbReference type="Pfam" id="PF11162">
    <property type="entry name" value="DUF2946"/>
    <property type="match status" value="1"/>
</dbReference>
<accession>A0A7Z7N4V2</accession>
<comment type="caution">
    <text evidence="2">The sequence shown here is derived from an EMBL/GenBank/DDBJ whole genome shotgun (WGS) entry which is preliminary data.</text>
</comment>
<dbReference type="EMBL" id="OCSU01000002">
    <property type="protein sequence ID" value="SOE81568.1"/>
    <property type="molecule type" value="Genomic_DNA"/>
</dbReference>
<keyword evidence="1" id="KW-0812">Transmembrane</keyword>
<dbReference type="InterPro" id="IPR021333">
    <property type="entry name" value="DUF2946"/>
</dbReference>
<reference evidence="2 3" key="1">
    <citation type="submission" date="2017-09" db="EMBL/GenBank/DDBJ databases">
        <authorList>
            <person name="Varghese N."/>
            <person name="Submissions S."/>
        </authorList>
    </citation>
    <scope>NUCLEOTIDE SEQUENCE [LARGE SCALE GENOMIC DNA]</scope>
    <source>
        <strain evidence="2 3">OK806</strain>
    </source>
</reference>
<organism evidence="2 3">
    <name type="scientific">Caballeronia arationis</name>
    <dbReference type="NCBI Taxonomy" id="1777142"/>
    <lineage>
        <taxon>Bacteria</taxon>
        <taxon>Pseudomonadati</taxon>
        <taxon>Pseudomonadota</taxon>
        <taxon>Betaproteobacteria</taxon>
        <taxon>Burkholderiales</taxon>
        <taxon>Burkholderiaceae</taxon>
        <taxon>Caballeronia</taxon>
    </lineage>
</organism>
<dbReference type="AlphaFoldDB" id="A0A7Z7N4V2"/>
<dbReference type="RefSeq" id="WP_087135007.1">
    <property type="nucleotide sequence ID" value="NZ_OCSU01000002.1"/>
</dbReference>
<keyword evidence="3" id="KW-1185">Reference proteome</keyword>
<sequence>MTRAAVIVRGIIACSFPIRCIHAFMRSALIRKIGGIVGLLAILMTTLAPAASQMLERTRIESMLAAFCSAETPAVSSHGNTARSKHASSDAALAHLQACGYCNLASHTPFTPPPAHAPRMPALADPAPVARLDTFQRPHAAIIAAQPRAPPSFA</sequence>
<name>A0A7Z7N4V2_9BURK</name>
<evidence type="ECO:0000256" key="1">
    <source>
        <dbReference type="SAM" id="Phobius"/>
    </source>
</evidence>
<evidence type="ECO:0000313" key="2">
    <source>
        <dbReference type="EMBL" id="SOE81568.1"/>
    </source>
</evidence>
<dbReference type="Proteomes" id="UP000219522">
    <property type="component" value="Unassembled WGS sequence"/>
</dbReference>
<keyword evidence="1" id="KW-1133">Transmembrane helix</keyword>
<gene>
    <name evidence="2" type="ORF">SAMN05446927_4854</name>
</gene>
<protein>
    <submittedName>
        <fullName evidence="2">Uncharacterized protein</fullName>
    </submittedName>
</protein>
<keyword evidence="1" id="KW-0472">Membrane</keyword>
<feature type="transmembrane region" description="Helical" evidence="1">
    <location>
        <begin position="33"/>
        <end position="51"/>
    </location>
</feature>
<evidence type="ECO:0000313" key="3">
    <source>
        <dbReference type="Proteomes" id="UP000219522"/>
    </source>
</evidence>
<proteinExistence type="predicted"/>